<evidence type="ECO:0000313" key="2">
    <source>
        <dbReference type="Proteomes" id="UP000281549"/>
    </source>
</evidence>
<proteinExistence type="predicted"/>
<organism evidence="1 2">
    <name type="scientific">Rozella allomycis (strain CSF55)</name>
    <dbReference type="NCBI Taxonomy" id="988480"/>
    <lineage>
        <taxon>Eukaryota</taxon>
        <taxon>Fungi</taxon>
        <taxon>Fungi incertae sedis</taxon>
        <taxon>Cryptomycota</taxon>
        <taxon>Cryptomycota incertae sedis</taxon>
        <taxon>Rozella</taxon>
    </lineage>
</organism>
<dbReference type="AlphaFoldDB" id="A0A4P9YHC8"/>
<evidence type="ECO:0000313" key="1">
    <source>
        <dbReference type="EMBL" id="RKP18658.1"/>
    </source>
</evidence>
<accession>A0A4P9YHC8</accession>
<name>A0A4P9YHC8_ROZAC</name>
<dbReference type="EMBL" id="ML005401">
    <property type="protein sequence ID" value="RKP18658.1"/>
    <property type="molecule type" value="Genomic_DNA"/>
</dbReference>
<dbReference type="Proteomes" id="UP000281549">
    <property type="component" value="Unassembled WGS sequence"/>
</dbReference>
<gene>
    <name evidence="1" type="ORF">ROZALSC1DRAFT_29674</name>
</gene>
<sequence length="214" mass="25164">MIEFKAFLLFDEAYHDLNRDLSSIYGIRPKNNRASNNINASFQKVTPASAEKQDIDVDDDKENVPNLESSSFHTATYKVLLGVFKRHKLSLVADLIDEEKYWPVLVKMASHSIYDKDSFTRILDYTHTRPQMYIVHLIVMAQRPWAFEVYLEKYTVIFVELLRFNLMKAEKLIQKRHEENIIQLNQIQDLAFVLETRCVASKLLDGEKYEKTFH</sequence>
<protein>
    <submittedName>
        <fullName evidence="1">Uncharacterized protein</fullName>
    </submittedName>
</protein>
<reference evidence="2" key="1">
    <citation type="journal article" date="2018" name="Nat. Microbiol.">
        <title>Leveraging single-cell genomics to expand the fungal tree of life.</title>
        <authorList>
            <person name="Ahrendt S.R."/>
            <person name="Quandt C.A."/>
            <person name="Ciobanu D."/>
            <person name="Clum A."/>
            <person name="Salamov A."/>
            <person name="Andreopoulos B."/>
            <person name="Cheng J.F."/>
            <person name="Woyke T."/>
            <person name="Pelin A."/>
            <person name="Henrissat B."/>
            <person name="Reynolds N.K."/>
            <person name="Benny G.L."/>
            <person name="Smith M.E."/>
            <person name="James T.Y."/>
            <person name="Grigoriev I.V."/>
        </authorList>
    </citation>
    <scope>NUCLEOTIDE SEQUENCE [LARGE SCALE GENOMIC DNA]</scope>
    <source>
        <strain evidence="2">CSF55</strain>
    </source>
</reference>